<evidence type="ECO:0000259" key="5">
    <source>
        <dbReference type="Pfam" id="PF04357"/>
    </source>
</evidence>
<dbReference type="InterPro" id="IPR007452">
    <property type="entry name" value="TamB_C"/>
</dbReference>
<dbReference type="GO" id="GO:0009306">
    <property type="term" value="P:protein secretion"/>
    <property type="evidence" value="ECO:0007669"/>
    <property type="project" value="InterPro"/>
</dbReference>
<evidence type="ECO:0000256" key="4">
    <source>
        <dbReference type="ARBA" id="ARBA00023136"/>
    </source>
</evidence>
<comment type="subcellular location">
    <subcellularLocation>
        <location evidence="1">Membrane</location>
        <topology evidence="1">Single-pass membrane protein</topology>
    </subcellularLocation>
</comment>
<keyword evidence="4" id="KW-0472">Membrane</keyword>
<dbReference type="EMBL" id="FNHG01000001">
    <property type="protein sequence ID" value="SDL69170.1"/>
    <property type="molecule type" value="Genomic_DNA"/>
</dbReference>
<dbReference type="PANTHER" id="PTHR36985:SF1">
    <property type="entry name" value="TRANSLOCATION AND ASSEMBLY MODULE SUBUNIT TAMB"/>
    <property type="match status" value="1"/>
</dbReference>
<evidence type="ECO:0000256" key="3">
    <source>
        <dbReference type="ARBA" id="ARBA00022989"/>
    </source>
</evidence>
<evidence type="ECO:0000256" key="1">
    <source>
        <dbReference type="ARBA" id="ARBA00004167"/>
    </source>
</evidence>
<dbReference type="Proteomes" id="UP000199759">
    <property type="component" value="Unassembled WGS sequence"/>
</dbReference>
<keyword evidence="3" id="KW-1133">Transmembrane helix</keyword>
<proteinExistence type="predicted"/>
<keyword evidence="7" id="KW-1185">Reference proteome</keyword>
<dbReference type="Pfam" id="PF04357">
    <property type="entry name" value="TamB"/>
    <property type="match status" value="1"/>
</dbReference>
<protein>
    <submittedName>
        <fullName evidence="6">Autotransporter secretion inner membrane protein TamB</fullName>
    </submittedName>
</protein>
<dbReference type="PANTHER" id="PTHR36985">
    <property type="entry name" value="TRANSLOCATION AND ASSEMBLY MODULE SUBUNIT TAMB"/>
    <property type="match status" value="1"/>
</dbReference>
<dbReference type="GO" id="GO:0005886">
    <property type="term" value="C:plasma membrane"/>
    <property type="evidence" value="ECO:0007669"/>
    <property type="project" value="InterPro"/>
</dbReference>
<sequence length="1351" mass="142065">MAVRDIPWRGLLQALALGLGLLLILATGAILALSHGPGRWLVRSFVDGQEIGSIGHVRIEGLRGDLLSEFSIDRIVLTDTDGVWLEADSIAVRWQPLSLVNGPVRVDLLATERVMIARRPDLPERADRGSGGGLPEFILTEARIDQLDLAEGLAGPAVRLQARGDMQLQDGAPGQASISIRRLDAPGDAVDGRLEIYADGRIDGHFTASGAPGGPLAVLARMPDEQIEIAADLSGDRQSGSGDFSVRITGRELAIGQLAWADNAWQLDSAVAPGHWTGLPEPLAPILSQGRMSASGRVSKFGVYNAQLRADTIEIDLALNAEQSWDLVLQTSGQALAQLSGGEVSAGSLRFAGSVDMVEGYGLDGALAVEQLATGEAQIGMIGGPLQLRYDSGQLDVTAQLALSGPALGERTLNDLVGEQATLTFDLAADLDEGRYQLTGSRLLGAHIQIDADGVYGPGSDRIALNARARLDDLALLTDRASGPVSAVITTTGANEIQLVIDGSALETDARLASLIEALSVTATLRLEEAGWRVPALSLSSTRLSLEAEAQGSSGEDWQASGDLAFSGALEGVALSFTGGLATGFELNSVAGLISARTVTATEAILLGETRFNAPRLALNAAYDDGNLSADWTLAGRYDARELLLAGAAEQDGADWTVAVRDGQFGPSVIEADARIEQDRLQFSLLAGTQARWSLSVEYNAALEALLDGDFDARLGVRDLVAGSFVLTDAQVSLSGPMAGLALEAELSGLAGVPFDLDATGMISLDETGMRAELRPAGHLGANAWTTVEPILAVIAGEDRSLGGRIEFGGGELGANWQESAGRAQLDVQVNRLPIALMVDLAGLPTVDGMIDASAALQQTDGIWRGNAELVASGLTAASLADAPVLRIENRLTLGENAQIESLATGGGLRARSFLTRQGSTTGLLAILDGPDAVITGGIEASGEIQSLTSLLLPIGTALAGAADINLAISGTRSAPQIDGSIALHDGRFSAAESGTDILDIQLLANLHNSRVTLESFTAGDGSTGQMHATASGVITAQGPRGQAEFNFENFTATRRPDLTARMTGQTRLTMDEEGLLVAGETRLDRVYAQPPANGVASIPQIEVVELNLPKNQIRASRARLPIQLDYRVYATDQIYFNSSSFNTEWRADIRITGQAKKPTLTGTANLVRGSATVFSRRFTLEEGEVLFNGPPADARVSLLAHYQREDFQADVAIAGPLMTPSVTLTSTPTLPDDEIIARLLFDRSASQLGPFEAAQLAAQLAGQDIFGFFGRFRELVGVDRLDIGSDANGGLTVTSGRRFGNDFYVEVESAGAAALSTASVEWTLTPQLSILSRLSADTEASVAIRWRRDY</sequence>
<evidence type="ECO:0000313" key="6">
    <source>
        <dbReference type="EMBL" id="SDL69170.1"/>
    </source>
</evidence>
<evidence type="ECO:0000313" key="7">
    <source>
        <dbReference type="Proteomes" id="UP000199759"/>
    </source>
</evidence>
<gene>
    <name evidence="6" type="ORF">SAMN04488568_101326</name>
</gene>
<reference evidence="6 7" key="1">
    <citation type="submission" date="2016-10" db="EMBL/GenBank/DDBJ databases">
        <authorList>
            <person name="de Groot N.N."/>
        </authorList>
    </citation>
    <scope>NUCLEOTIDE SEQUENCE [LARGE SCALE GENOMIC DNA]</scope>
    <source>
        <strain evidence="6 7">DSM 16077</strain>
    </source>
</reference>
<dbReference type="RefSeq" id="WP_091765745.1">
    <property type="nucleotide sequence ID" value="NZ_FNHG01000001.1"/>
</dbReference>
<keyword evidence="2" id="KW-0812">Transmembrane</keyword>
<dbReference type="STRING" id="144026.SAMN04488568_101326"/>
<dbReference type="OrthoDB" id="7784409at2"/>
<evidence type="ECO:0000256" key="2">
    <source>
        <dbReference type="ARBA" id="ARBA00022692"/>
    </source>
</evidence>
<name>A0A1G9M4H7_9PROT</name>
<accession>A0A1G9M4H7</accession>
<feature type="domain" description="Translocation and assembly module TamB C-terminal" evidence="5">
    <location>
        <begin position="1024"/>
        <end position="1351"/>
    </location>
</feature>
<organism evidence="6 7">
    <name type="scientific">Maricaulis salignorans</name>
    <dbReference type="NCBI Taxonomy" id="144026"/>
    <lineage>
        <taxon>Bacteria</taxon>
        <taxon>Pseudomonadati</taxon>
        <taxon>Pseudomonadota</taxon>
        <taxon>Alphaproteobacteria</taxon>
        <taxon>Maricaulales</taxon>
        <taxon>Maricaulaceae</taxon>
        <taxon>Maricaulis</taxon>
    </lineage>
</organism>